<dbReference type="GeneID" id="11530643"/>
<dbReference type="HOGENOM" id="CLU_029749_4_0_1"/>
<dbReference type="PANTHER" id="PTHR18763">
    <property type="entry name" value="WD-REPEAT PROTEIN 18"/>
    <property type="match status" value="1"/>
</dbReference>
<dbReference type="GO" id="GO:0000027">
    <property type="term" value="P:ribosomal large subunit assembly"/>
    <property type="evidence" value="ECO:0007669"/>
    <property type="project" value="EnsemblFungi"/>
</dbReference>
<dbReference type="eggNOG" id="KOG0646">
    <property type="taxonomic scope" value="Eukaryota"/>
</dbReference>
<evidence type="ECO:0000256" key="1">
    <source>
        <dbReference type="ARBA" id="ARBA00002355"/>
    </source>
</evidence>
<dbReference type="STRING" id="1071381.G8C1V0"/>
<reference evidence="8 9" key="1">
    <citation type="journal article" date="2011" name="Proc. Natl. Acad. Sci. U.S.A.">
        <title>Evolutionary erosion of yeast sex chromosomes by mating-type switching accidents.</title>
        <authorList>
            <person name="Gordon J.L."/>
            <person name="Armisen D."/>
            <person name="Proux-Wera E."/>
            <person name="Oheigeartaigh S.S."/>
            <person name="Byrne K.P."/>
            <person name="Wolfe K.H."/>
        </authorList>
    </citation>
    <scope>NUCLEOTIDE SEQUENCE [LARGE SCALE GENOMIC DNA]</scope>
    <source>
        <strain evidence="9">ATCC 24235 / CBS 4417 / NBRC 1672 / NRRL Y-8282 / UCD 70-5</strain>
    </source>
</reference>
<comment type="subunit">
    <text evidence="6">Component of the RIX1 complex, composed of IPI1, RIX1/IPI2 and IPI3 in a 1:2:2 stoichiometry. The complex interacts (via RIX1) with MDN1 (via its hexameric AAA ATPase ring) and the pre-60S ribosome particles.</text>
</comment>
<dbReference type="InterPro" id="IPR001680">
    <property type="entry name" value="WD40_rpt"/>
</dbReference>
<keyword evidence="6" id="KW-0698">rRNA processing</keyword>
<feature type="region of interest" description="Disordered" evidence="7">
    <location>
        <begin position="468"/>
        <end position="500"/>
    </location>
</feature>
<accession>G8C1V0</accession>
<keyword evidence="9" id="KW-1185">Reference proteome</keyword>
<evidence type="ECO:0000313" key="9">
    <source>
        <dbReference type="Proteomes" id="UP000005666"/>
    </source>
</evidence>
<evidence type="ECO:0000256" key="2">
    <source>
        <dbReference type="ARBA" id="ARBA00010143"/>
    </source>
</evidence>
<dbReference type="SUPFAM" id="SSF50978">
    <property type="entry name" value="WD40 repeat-like"/>
    <property type="match status" value="1"/>
</dbReference>
<dbReference type="SMART" id="SM00320">
    <property type="entry name" value="WD40"/>
    <property type="match status" value="4"/>
</dbReference>
<organism evidence="8 9">
    <name type="scientific">Tetrapisispora phaffii (strain ATCC 24235 / CBS 4417 / NBRC 1672 / NRRL Y-8282 / UCD 70-5)</name>
    <name type="common">Yeast</name>
    <name type="synonym">Fabospora phaffii</name>
    <dbReference type="NCBI Taxonomy" id="1071381"/>
    <lineage>
        <taxon>Eukaryota</taxon>
        <taxon>Fungi</taxon>
        <taxon>Dikarya</taxon>
        <taxon>Ascomycota</taxon>
        <taxon>Saccharomycotina</taxon>
        <taxon>Saccharomycetes</taxon>
        <taxon>Saccharomycetales</taxon>
        <taxon>Saccharomycetaceae</taxon>
        <taxon>Tetrapisispora</taxon>
    </lineage>
</organism>
<keyword evidence="4" id="KW-0677">Repeat</keyword>
<sequence>MNEQIIYTTNATGAIASIHSFEQSNLRQCNVDSLNSAVQVGDKYLFVAQAKKALINVYDISGLQKRESVEQRLPLPEIVSCLEVVPNSTDIGTNDNIPYLLLASTPSGKVYVWEVSSGILLSVKPMAHYQAITKIKSILGGKYIVTAGKDSRLMIWQTTDFVSSEEPRPVAILHDHTLAVTDFVVSTTYGDYLSSSGTKLYTASQDATVRCYELNTLATQMPIGKKLDSNDANLLQPKLLVTFTLPYAVATLSLDQADRALYIGTSKGCFNLPLFYQLPGNRIVNLTQSISEKLTSKGKVFSLTELLPGQDEHQKPQDLFAIGQILMNKISDLDVKCSQLSLDGSQLVIGDATGKISIIEIFSKQILRTISPATTQQDSVGSVTNLLISTQYKESSHIELFNGSKSDSGKTQKLPALQRAIFDNKKEGTLHDIWNQFKSPAFETVAPLEDFETYLDNMKNQESVFLTESNRDSNSINTVTANTENNTNASENSSKDKEIQELKNNVQSLTDAYKELREMHEKLLTENETQLQKDST</sequence>
<dbReference type="InterPro" id="IPR045227">
    <property type="entry name" value="WDR18/Ipi3/RID3"/>
</dbReference>
<comment type="function">
    <text evidence="1 6">Component of the RIX1 complex required for processing of ITS2 sequences from 35S pre-rRNA.</text>
</comment>
<dbReference type="GO" id="GO:0005656">
    <property type="term" value="C:nuclear pre-replicative complex"/>
    <property type="evidence" value="ECO:0007669"/>
    <property type="project" value="EnsemblFungi"/>
</dbReference>
<comment type="similarity">
    <text evidence="2 6">Belongs to the WD repeat IPI3/WDR18 family.</text>
</comment>
<evidence type="ECO:0000256" key="3">
    <source>
        <dbReference type="ARBA" id="ARBA00022574"/>
    </source>
</evidence>
<name>G8C1V0_TETPH</name>
<keyword evidence="3 6" id="KW-0853">WD repeat</keyword>
<dbReference type="GO" id="GO:0120330">
    <property type="term" value="C:rixosome complex"/>
    <property type="evidence" value="ECO:0007669"/>
    <property type="project" value="UniProtKB-UniRule"/>
</dbReference>
<evidence type="ECO:0000313" key="8">
    <source>
        <dbReference type="EMBL" id="CCE66128.1"/>
    </source>
</evidence>
<feature type="compositionally biased region" description="Low complexity" evidence="7">
    <location>
        <begin position="477"/>
        <end position="492"/>
    </location>
</feature>
<proteinExistence type="inferred from homology"/>
<dbReference type="OrthoDB" id="756370at2759"/>
<dbReference type="KEGG" id="tpf:TPHA_0O01610"/>
<keyword evidence="6" id="KW-0539">Nucleus</keyword>
<dbReference type="GO" id="GO:0006364">
    <property type="term" value="P:rRNA processing"/>
    <property type="evidence" value="ECO:0007669"/>
    <property type="project" value="UniProtKB-UniRule"/>
</dbReference>
<dbReference type="Gene3D" id="2.130.10.10">
    <property type="entry name" value="YVTN repeat-like/Quinoprotein amine dehydrogenase"/>
    <property type="match status" value="1"/>
</dbReference>
<comment type="subcellular location">
    <subcellularLocation>
        <location evidence="6">Nucleus</location>
    </subcellularLocation>
</comment>
<dbReference type="GO" id="GO:0030174">
    <property type="term" value="P:regulation of DNA-templated DNA replication initiation"/>
    <property type="evidence" value="ECO:0007669"/>
    <property type="project" value="EnsemblFungi"/>
</dbReference>
<dbReference type="Proteomes" id="UP000005666">
    <property type="component" value="Chromosome 15"/>
</dbReference>
<evidence type="ECO:0000256" key="7">
    <source>
        <dbReference type="SAM" id="MobiDB-lite"/>
    </source>
</evidence>
<dbReference type="InterPro" id="IPR036322">
    <property type="entry name" value="WD40_repeat_dom_sf"/>
</dbReference>
<evidence type="ECO:0000256" key="5">
    <source>
        <dbReference type="ARBA" id="ARBA00026229"/>
    </source>
</evidence>
<evidence type="ECO:0000256" key="4">
    <source>
        <dbReference type="ARBA" id="ARBA00022737"/>
    </source>
</evidence>
<gene>
    <name evidence="8" type="primary">TPHA0O01610</name>
    <name evidence="8" type="ordered locus">TPHA_0O01610</name>
</gene>
<dbReference type="EMBL" id="HE612870">
    <property type="protein sequence ID" value="CCE66128.1"/>
    <property type="molecule type" value="Genomic_DNA"/>
</dbReference>
<dbReference type="RefSeq" id="XP_003688562.1">
    <property type="nucleotide sequence ID" value="XM_003688514.1"/>
</dbReference>
<dbReference type="AlphaFoldDB" id="G8C1V0"/>
<dbReference type="GO" id="GO:0003682">
    <property type="term" value="F:chromatin binding"/>
    <property type="evidence" value="ECO:0007669"/>
    <property type="project" value="EnsemblFungi"/>
</dbReference>
<dbReference type="OMA" id="WEAHYNK"/>
<evidence type="ECO:0000256" key="6">
    <source>
        <dbReference type="RuleBase" id="RU369067"/>
    </source>
</evidence>
<dbReference type="PANTHER" id="PTHR18763:SF0">
    <property type="entry name" value="WD REPEAT-CONTAINING PROTEIN 18"/>
    <property type="match status" value="1"/>
</dbReference>
<dbReference type="GO" id="GO:0006267">
    <property type="term" value="P:pre-replicative complex assembly involved in nuclear cell cycle DNA replication"/>
    <property type="evidence" value="ECO:0007669"/>
    <property type="project" value="EnsemblFungi"/>
</dbReference>
<protein>
    <recommendedName>
        <fullName evidence="5 6">Pre-rRNA-processing protein IPI3</fullName>
    </recommendedName>
</protein>
<dbReference type="InterPro" id="IPR015943">
    <property type="entry name" value="WD40/YVTN_repeat-like_dom_sf"/>
</dbReference>